<protein>
    <submittedName>
        <fullName evidence="2">Uncharacterized protein</fullName>
    </submittedName>
</protein>
<name>A0A8T0NBL6_PANVG</name>
<feature type="compositionally biased region" description="Gly residues" evidence="1">
    <location>
        <begin position="16"/>
        <end position="25"/>
    </location>
</feature>
<comment type="caution">
    <text evidence="2">The sequence shown here is derived from an EMBL/GenBank/DDBJ whole genome shotgun (WGS) entry which is preliminary data.</text>
</comment>
<evidence type="ECO:0000313" key="3">
    <source>
        <dbReference type="Proteomes" id="UP000823388"/>
    </source>
</evidence>
<dbReference type="PANTHER" id="PTHR36410:SF1">
    <property type="entry name" value="EXPRESSED PROTEIN"/>
    <property type="match status" value="1"/>
</dbReference>
<evidence type="ECO:0000256" key="1">
    <source>
        <dbReference type="SAM" id="MobiDB-lite"/>
    </source>
</evidence>
<evidence type="ECO:0000313" key="2">
    <source>
        <dbReference type="EMBL" id="KAG2546258.1"/>
    </source>
</evidence>
<accession>A0A8T0NBL6</accession>
<gene>
    <name evidence="2" type="ORF">PVAP13_9KG045115</name>
</gene>
<feature type="compositionally biased region" description="Basic and acidic residues" evidence="1">
    <location>
        <begin position="79"/>
        <end position="101"/>
    </location>
</feature>
<sequence>MYSQTLRAASSTGLGFALGRGGGGRAAAPGLVVPAAGAARGRSVSATPAAEAPVPGDQGVAMEQPKQQQPQVPPQDAGGKSKRDDPVEHPGTEIHPSHPEYDTTQGSEVKEKEKARHLKDEKHAT</sequence>
<feature type="compositionally biased region" description="Low complexity" evidence="1">
    <location>
        <begin position="26"/>
        <end position="42"/>
    </location>
</feature>
<feature type="compositionally biased region" description="Basic and acidic residues" evidence="1">
    <location>
        <begin position="108"/>
        <end position="125"/>
    </location>
</feature>
<dbReference type="EMBL" id="CM029053">
    <property type="protein sequence ID" value="KAG2546258.1"/>
    <property type="molecule type" value="Genomic_DNA"/>
</dbReference>
<feature type="compositionally biased region" description="Polar residues" evidence="1">
    <location>
        <begin position="1"/>
        <end position="13"/>
    </location>
</feature>
<reference evidence="2" key="1">
    <citation type="submission" date="2020-05" db="EMBL/GenBank/DDBJ databases">
        <title>WGS assembly of Panicum virgatum.</title>
        <authorList>
            <person name="Lovell J.T."/>
            <person name="Jenkins J."/>
            <person name="Shu S."/>
            <person name="Juenger T.E."/>
            <person name="Schmutz J."/>
        </authorList>
    </citation>
    <scope>NUCLEOTIDE SEQUENCE</scope>
    <source>
        <strain evidence="2">AP13</strain>
    </source>
</reference>
<dbReference type="Proteomes" id="UP000823388">
    <property type="component" value="Chromosome 9K"/>
</dbReference>
<feature type="region of interest" description="Disordered" evidence="1">
    <location>
        <begin position="1"/>
        <end position="125"/>
    </location>
</feature>
<dbReference type="PANTHER" id="PTHR36410">
    <property type="entry name" value="EXPRESSED PROTEIN"/>
    <property type="match status" value="1"/>
</dbReference>
<dbReference type="AlphaFoldDB" id="A0A8T0NBL6"/>
<keyword evidence="3" id="KW-1185">Reference proteome</keyword>
<organism evidence="2 3">
    <name type="scientific">Panicum virgatum</name>
    <name type="common">Blackwell switchgrass</name>
    <dbReference type="NCBI Taxonomy" id="38727"/>
    <lineage>
        <taxon>Eukaryota</taxon>
        <taxon>Viridiplantae</taxon>
        <taxon>Streptophyta</taxon>
        <taxon>Embryophyta</taxon>
        <taxon>Tracheophyta</taxon>
        <taxon>Spermatophyta</taxon>
        <taxon>Magnoliopsida</taxon>
        <taxon>Liliopsida</taxon>
        <taxon>Poales</taxon>
        <taxon>Poaceae</taxon>
        <taxon>PACMAD clade</taxon>
        <taxon>Panicoideae</taxon>
        <taxon>Panicodae</taxon>
        <taxon>Paniceae</taxon>
        <taxon>Panicinae</taxon>
        <taxon>Panicum</taxon>
        <taxon>Panicum sect. Hiantes</taxon>
    </lineage>
</organism>
<proteinExistence type="predicted"/>